<accession>A0A430L5C2</accession>
<gene>
    <name evidence="2" type="ORF">BHE90_014741</name>
</gene>
<feature type="region of interest" description="Disordered" evidence="1">
    <location>
        <begin position="1"/>
        <end position="70"/>
    </location>
</feature>
<dbReference type="EMBL" id="MIKF01000418">
    <property type="protein sequence ID" value="RTE70855.1"/>
    <property type="molecule type" value="Genomic_DNA"/>
</dbReference>
<organism evidence="2 3">
    <name type="scientific">Fusarium euwallaceae</name>
    <dbReference type="NCBI Taxonomy" id="1147111"/>
    <lineage>
        <taxon>Eukaryota</taxon>
        <taxon>Fungi</taxon>
        <taxon>Dikarya</taxon>
        <taxon>Ascomycota</taxon>
        <taxon>Pezizomycotina</taxon>
        <taxon>Sordariomycetes</taxon>
        <taxon>Hypocreomycetidae</taxon>
        <taxon>Hypocreales</taxon>
        <taxon>Nectriaceae</taxon>
        <taxon>Fusarium</taxon>
        <taxon>Fusarium solani species complex</taxon>
    </lineage>
</organism>
<protein>
    <submittedName>
        <fullName evidence="2">Uncharacterized protein</fullName>
    </submittedName>
</protein>
<feature type="compositionally biased region" description="Basic residues" evidence="1">
    <location>
        <begin position="20"/>
        <end position="44"/>
    </location>
</feature>
<dbReference type="AlphaFoldDB" id="A0A430L5C2"/>
<name>A0A430L5C2_9HYPO</name>
<evidence type="ECO:0000313" key="2">
    <source>
        <dbReference type="EMBL" id="RTE70855.1"/>
    </source>
</evidence>
<comment type="caution">
    <text evidence="2">The sequence shown here is derived from an EMBL/GenBank/DDBJ whole genome shotgun (WGS) entry which is preliminary data.</text>
</comment>
<dbReference type="Proteomes" id="UP000287124">
    <property type="component" value="Unassembled WGS sequence"/>
</dbReference>
<keyword evidence="3" id="KW-1185">Reference proteome</keyword>
<reference evidence="2 3" key="1">
    <citation type="submission" date="2017-06" db="EMBL/GenBank/DDBJ databases">
        <title>Comparative genomic analysis of Ambrosia Fusariam Clade fungi.</title>
        <authorList>
            <person name="Stajich J.E."/>
            <person name="Carrillo J."/>
            <person name="Kijimoto T."/>
            <person name="Eskalen A."/>
            <person name="O'Donnell K."/>
            <person name="Kasson M."/>
        </authorList>
    </citation>
    <scope>NUCLEOTIDE SEQUENCE [LARGE SCALE GENOMIC DNA]</scope>
    <source>
        <strain evidence="2 3">UCR1854</strain>
    </source>
</reference>
<evidence type="ECO:0000256" key="1">
    <source>
        <dbReference type="SAM" id="MobiDB-lite"/>
    </source>
</evidence>
<proteinExistence type="predicted"/>
<evidence type="ECO:0000313" key="3">
    <source>
        <dbReference type="Proteomes" id="UP000287124"/>
    </source>
</evidence>
<sequence length="420" mass="47523">MCFGRLWPRGGRSPASSKPQKPKRKTKRDKKAKNFNTPRAKHGSSSHGHSNSDDEGTIPTERQTDGPFQGLANGFRDVGTFLNQVRLDPSVRYMIPWVLAAFAGLQVFKLFELPTPALDKMMSVGMAQPAVAWPMAIMAFIQSVPAILNWWTTDEKNQTTSTVPKVRLLSPISTEEAFVIPEYLTKVESSVTRLNVMDGTRLPLALEDSFRRAMDEAKLFKEINDGLMTDIELRFAGHHDQLAQIHVDIERAVIDIADRNDTKTSFWDRWFTTGQPYTRARRHHSTLLSITNDMIKASISEMDRLEQYRDELDKFKTLDEHHGAICGLRSRTLKFVSRWTKETKDIRAEVKVMCDSARHSKKKLAVVFDALKDHLVSVDAVRKGLSALQHDRAETLEAALLSYCKSLLEAMHTLAKFGNA</sequence>